<dbReference type="AlphaFoldDB" id="A0A4Z0R402"/>
<keyword evidence="2" id="KW-1185">Reference proteome</keyword>
<comment type="caution">
    <text evidence="1">The sequence shown here is derived from an EMBL/GenBank/DDBJ whole genome shotgun (WGS) entry which is preliminary data.</text>
</comment>
<name>A0A4Z0R402_9FIRM</name>
<dbReference type="RefSeq" id="WP_135550185.1">
    <property type="nucleotide sequence ID" value="NZ_SPQQ01000008.1"/>
</dbReference>
<dbReference type="EMBL" id="SPQQ01000008">
    <property type="protein sequence ID" value="TGE36346.1"/>
    <property type="molecule type" value="Genomic_DNA"/>
</dbReference>
<protein>
    <submittedName>
        <fullName evidence="1">Uncharacterized protein</fullName>
    </submittedName>
</protein>
<evidence type="ECO:0000313" key="1">
    <source>
        <dbReference type="EMBL" id="TGE36346.1"/>
    </source>
</evidence>
<proteinExistence type="predicted"/>
<dbReference type="Proteomes" id="UP000298460">
    <property type="component" value="Unassembled WGS sequence"/>
</dbReference>
<accession>A0A4Z0R402</accession>
<organism evidence="1 2">
    <name type="scientific">Desulfosporosinus fructosivorans</name>
    <dbReference type="NCBI Taxonomy" id="2018669"/>
    <lineage>
        <taxon>Bacteria</taxon>
        <taxon>Bacillati</taxon>
        <taxon>Bacillota</taxon>
        <taxon>Clostridia</taxon>
        <taxon>Eubacteriales</taxon>
        <taxon>Desulfitobacteriaceae</taxon>
        <taxon>Desulfosporosinus</taxon>
    </lineage>
</organism>
<gene>
    <name evidence="1" type="ORF">E4K67_20675</name>
</gene>
<reference evidence="1 2" key="1">
    <citation type="submission" date="2019-03" db="EMBL/GenBank/DDBJ databases">
        <title>Draft Genome Sequence of Desulfosporosinus fructosivorans Strain 63.6F, Isolated from Marine Sediment in the Baltic Sea.</title>
        <authorList>
            <person name="Hausmann B."/>
            <person name="Vandieken V."/>
            <person name="Pjevac P."/>
            <person name="Schreck K."/>
            <person name="Herbold C.W."/>
            <person name="Loy A."/>
        </authorList>
    </citation>
    <scope>NUCLEOTIDE SEQUENCE [LARGE SCALE GENOMIC DNA]</scope>
    <source>
        <strain evidence="1 2">63.6F</strain>
    </source>
</reference>
<evidence type="ECO:0000313" key="2">
    <source>
        <dbReference type="Proteomes" id="UP000298460"/>
    </source>
</evidence>
<sequence length="126" mass="13700">MMKKMMSKTISKTKVNKRTVVIATAITTLLSATAVIAIKAFRKSKKENKSEVEIVLDGLVEDGTITQAQQIAIQSAIITANEAKIANDDLMRVENFEVETVPGSSKTDTITKLTSSLFKGPQTKNL</sequence>